<evidence type="ECO:0000313" key="2">
    <source>
        <dbReference type="EMBL" id="CAK7263568.1"/>
    </source>
</evidence>
<gene>
    <name evidence="2" type="ORF">SEPCBS57363_000625</name>
</gene>
<feature type="region of interest" description="Disordered" evidence="1">
    <location>
        <begin position="458"/>
        <end position="500"/>
    </location>
</feature>
<feature type="region of interest" description="Disordered" evidence="1">
    <location>
        <begin position="1"/>
        <end position="156"/>
    </location>
</feature>
<reference evidence="2 3" key="1">
    <citation type="submission" date="2024-01" db="EMBL/GenBank/DDBJ databases">
        <authorList>
            <person name="Allen C."/>
            <person name="Tagirdzhanova G."/>
        </authorList>
    </citation>
    <scope>NUCLEOTIDE SEQUENCE [LARGE SCALE GENOMIC DNA]</scope>
    <source>
        <strain evidence="2 3">CBS 573.63</strain>
    </source>
</reference>
<feature type="region of interest" description="Disordered" evidence="1">
    <location>
        <begin position="327"/>
        <end position="385"/>
    </location>
</feature>
<sequence>MSVKSSKSSKVAYMQEEDDKGNIREGVVYAASTAPNPSKIRMNISRKKSRQGESPTGANLHTDSDSTAHPSRHESHPGRSSRPHRDRPVPPEDNSGSYATHSMPRHSAPVIETSSHPRHQPRDNRPTYYGAGPSFITPAAARPRSKTAAPRPNNYYALPCPPVSNQRYHSMMHYPPPLMPQHMPPHMPLSPAFAPSPLQHWQQPPTPGYGMMGPPLPPMHPVGQRPPSRGFHQPPPPSLPQPLPLPTNNFGGDPRVHSSRFGISRSQTSMGHRPPPSIEYGRSGKYDTADELSHKMRRLSMSHRPGIEDGWPRGMPPMRTTSARPMAAAPFNAPPLPSYSHRPMSDQSIEPFQPLPSPSPRPKSALQPRHFRNDENPFDVDPYREYGPMTHVPRPRHDSMDSSLHENMPYTEVARTMRSRRNSLYGDHSDVSSNMEDQLRLATSYQDERSGGLRLTAEVLHEAGRRGPQSRSTRSSESRDESDWLPSATTRTTRSSNEDDLTIRVRGNAVFKYRDAEMQCQDGTEIQFRGPPNNRRFSTTETGHYPEIEDSRSRFDRPALRDRAASRARSRYGHSESQYGYSYGVSPEYDASPFDPQ</sequence>
<feature type="region of interest" description="Disordered" evidence="1">
    <location>
        <begin position="303"/>
        <end position="322"/>
    </location>
</feature>
<keyword evidence="3" id="KW-1185">Reference proteome</keyword>
<feature type="region of interest" description="Disordered" evidence="1">
    <location>
        <begin position="522"/>
        <end position="597"/>
    </location>
</feature>
<name>A0ABP0D5S3_9PEZI</name>
<feature type="compositionally biased region" description="Basic and acidic residues" evidence="1">
    <location>
        <begin position="62"/>
        <end position="77"/>
    </location>
</feature>
<feature type="compositionally biased region" description="Low complexity" evidence="1">
    <location>
        <begin position="1"/>
        <end position="11"/>
    </location>
</feature>
<dbReference type="EMBL" id="CAWUOM010000005">
    <property type="protein sequence ID" value="CAK7263568.1"/>
    <property type="molecule type" value="Genomic_DNA"/>
</dbReference>
<accession>A0ABP0D5S3</accession>
<feature type="region of interest" description="Disordered" evidence="1">
    <location>
        <begin position="265"/>
        <end position="284"/>
    </location>
</feature>
<feature type="compositionally biased region" description="Basic and acidic residues" evidence="1">
    <location>
        <begin position="544"/>
        <end position="565"/>
    </location>
</feature>
<proteinExistence type="predicted"/>
<feature type="region of interest" description="Disordered" evidence="1">
    <location>
        <begin position="213"/>
        <end position="241"/>
    </location>
</feature>
<feature type="compositionally biased region" description="Polar residues" evidence="1">
    <location>
        <begin position="52"/>
        <end position="61"/>
    </location>
</feature>
<evidence type="ECO:0000313" key="3">
    <source>
        <dbReference type="Proteomes" id="UP001642501"/>
    </source>
</evidence>
<evidence type="ECO:0000256" key="1">
    <source>
        <dbReference type="SAM" id="MobiDB-lite"/>
    </source>
</evidence>
<protein>
    <submittedName>
        <fullName evidence="2">Uncharacterized protein</fullName>
    </submittedName>
</protein>
<dbReference type="Proteomes" id="UP001642501">
    <property type="component" value="Unassembled WGS sequence"/>
</dbReference>
<comment type="caution">
    <text evidence="2">The sequence shown here is derived from an EMBL/GenBank/DDBJ whole genome shotgun (WGS) entry which is preliminary data.</text>
</comment>
<organism evidence="2 3">
    <name type="scientific">Sporothrix epigloea</name>
    <dbReference type="NCBI Taxonomy" id="1892477"/>
    <lineage>
        <taxon>Eukaryota</taxon>
        <taxon>Fungi</taxon>
        <taxon>Dikarya</taxon>
        <taxon>Ascomycota</taxon>
        <taxon>Pezizomycotina</taxon>
        <taxon>Sordariomycetes</taxon>
        <taxon>Sordariomycetidae</taxon>
        <taxon>Ophiostomatales</taxon>
        <taxon>Ophiostomataceae</taxon>
        <taxon>Sporothrix</taxon>
    </lineage>
</organism>